<protein>
    <recommendedName>
        <fullName evidence="4">CW-type domain-containing protein</fullName>
    </recommendedName>
</protein>
<dbReference type="Gene3D" id="3.40.50.150">
    <property type="entry name" value="Vaccinia Virus protein VP39"/>
    <property type="match status" value="1"/>
</dbReference>
<comment type="caution">
    <text evidence="5">The sequence shown here is derived from an EMBL/GenBank/DDBJ whole genome shotgun (WGS) entry which is preliminary data.</text>
</comment>
<dbReference type="InterPro" id="IPR029063">
    <property type="entry name" value="SAM-dependent_MTases_sf"/>
</dbReference>
<dbReference type="SUPFAM" id="SSF53335">
    <property type="entry name" value="S-adenosyl-L-methionine-dependent methyltransferases"/>
    <property type="match status" value="1"/>
</dbReference>
<keyword evidence="3" id="KW-0862">Zinc</keyword>
<dbReference type="InterPro" id="IPR011124">
    <property type="entry name" value="Znf_CW"/>
</dbReference>
<gene>
    <name evidence="5" type="ORF">AB1Y20_001317</name>
</gene>
<evidence type="ECO:0000256" key="2">
    <source>
        <dbReference type="ARBA" id="ARBA00022771"/>
    </source>
</evidence>
<keyword evidence="2" id="KW-0863">Zinc-finger</keyword>
<evidence type="ECO:0000313" key="6">
    <source>
        <dbReference type="Proteomes" id="UP001515480"/>
    </source>
</evidence>
<keyword evidence="1" id="KW-0479">Metal-binding</keyword>
<dbReference type="Gene3D" id="3.30.40.100">
    <property type="match status" value="2"/>
</dbReference>
<proteinExistence type="predicted"/>
<dbReference type="PROSITE" id="PS51050">
    <property type="entry name" value="ZF_CW"/>
    <property type="match status" value="1"/>
</dbReference>
<reference evidence="5 6" key="1">
    <citation type="journal article" date="2024" name="Science">
        <title>Giant polyketide synthase enzymes in the biosynthesis of giant marine polyether toxins.</title>
        <authorList>
            <person name="Fallon T.R."/>
            <person name="Shende V.V."/>
            <person name="Wierzbicki I.H."/>
            <person name="Pendleton A.L."/>
            <person name="Watervoot N.F."/>
            <person name="Auber R.P."/>
            <person name="Gonzalez D.J."/>
            <person name="Wisecaver J.H."/>
            <person name="Moore B.S."/>
        </authorList>
    </citation>
    <scope>NUCLEOTIDE SEQUENCE [LARGE SCALE GENOMIC DNA]</scope>
    <source>
        <strain evidence="5 6">12B1</strain>
    </source>
</reference>
<evidence type="ECO:0000313" key="5">
    <source>
        <dbReference type="EMBL" id="KAL1530412.1"/>
    </source>
</evidence>
<evidence type="ECO:0000256" key="1">
    <source>
        <dbReference type="ARBA" id="ARBA00022723"/>
    </source>
</evidence>
<dbReference type="EMBL" id="JBGBPQ010000001">
    <property type="protein sequence ID" value="KAL1530412.1"/>
    <property type="molecule type" value="Genomic_DNA"/>
</dbReference>
<evidence type="ECO:0000259" key="4">
    <source>
        <dbReference type="PROSITE" id="PS51050"/>
    </source>
</evidence>
<sequence>MVKPSLVLGKTEQQHACIGGDATVRTSARKRLRVSRYSPDTDLSKSRQRAWRGCAFGRLAEGSCEFLYPIKNEKLAPSGLMHPFPALVDPSDLVTTIAPSPHRPTLPPVKTPQRSTTYQLRKPFSAHWLRDREAPVFCASDFSGIGALEFGLQAGFRQAGFTLKVQQASELCSSSHGRHCAAVLRARFPGIAVLDQEERTRVPLPPAARLVVATPICTEHSPLKHHRDPTHTESLLRPLFNRLASAPHVVVVLLENVPEFVSVLDGQKRSTYSFWVEGLQGVGFTHHAFGLFHSGASGDLHDRQRLLSVHSRTPCFSPAAALGSLLSPDEGNAPRSHSAQRAQHQLPVHDLWVQCDKCAKWRVLPHGSSAEHLAGERWVCALHSDERYSRCDTVEEDQVSAERRVAQEDSFSFTIGTGADRAALHGVRPAYGRIRPYNRNLDTAIFFRGVYYHVGQWLAHRASGLPETYQRSACITLQRAALGNMVGPLLARDLGYAVATEWSCPMQQRRPDPTPSMPLRPDRSHWRRGLPASFPRSGASGAVLAFTCASTGEWRAVRGRSWRFAAPPVRLDELCAQALARGDLTPLGGGRECDLRRVAADVSLSEYARHCARRQLVGLGLSPLPIHERLTVRQWAHHAPRSSAPIVCSRAELERRVPGATLCKGTRVLTLPAGAASPLVARVERLHSNATVTLRGDDGEARRLPVGAVSRLSHSELSPIVDIPATWEMPLMEDAQNKEGPIVDKVLRHVLYRGASPGSLYNVYVRLQFSDGGRTTYYLPAESIADRHQRPDANQLGGDEWNCADNPDRRYAWCEVPQELADDEIDIILSVSH</sequence>
<feature type="domain" description="CW-type" evidence="4">
    <location>
        <begin position="346"/>
        <end position="399"/>
    </location>
</feature>
<dbReference type="GO" id="GO:0008270">
    <property type="term" value="F:zinc ion binding"/>
    <property type="evidence" value="ECO:0007669"/>
    <property type="project" value="UniProtKB-KW"/>
</dbReference>
<name>A0AB34KAQ4_PRYPA</name>
<accession>A0AB34KAQ4</accession>
<keyword evidence="6" id="KW-1185">Reference proteome</keyword>
<dbReference type="Proteomes" id="UP001515480">
    <property type="component" value="Unassembled WGS sequence"/>
</dbReference>
<dbReference type="Pfam" id="PF07496">
    <property type="entry name" value="zf-CW"/>
    <property type="match status" value="1"/>
</dbReference>
<evidence type="ECO:0000256" key="3">
    <source>
        <dbReference type="ARBA" id="ARBA00022833"/>
    </source>
</evidence>
<organism evidence="5 6">
    <name type="scientific">Prymnesium parvum</name>
    <name type="common">Toxic golden alga</name>
    <dbReference type="NCBI Taxonomy" id="97485"/>
    <lineage>
        <taxon>Eukaryota</taxon>
        <taxon>Haptista</taxon>
        <taxon>Haptophyta</taxon>
        <taxon>Prymnesiophyceae</taxon>
        <taxon>Prymnesiales</taxon>
        <taxon>Prymnesiaceae</taxon>
        <taxon>Prymnesium</taxon>
    </lineage>
</organism>
<dbReference type="AlphaFoldDB" id="A0AB34KAQ4"/>